<dbReference type="Gene3D" id="3.20.20.450">
    <property type="entry name" value="EAL domain"/>
    <property type="match status" value="1"/>
</dbReference>
<dbReference type="Gene3D" id="3.30.70.270">
    <property type="match status" value="1"/>
</dbReference>
<dbReference type="InterPro" id="IPR029787">
    <property type="entry name" value="Nucleotide_cyclase"/>
</dbReference>
<reference evidence="6" key="1">
    <citation type="journal article" date="2013" name="Proc. Natl. Acad. Sci. U.S.A.">
        <title>Improving the coverage of the cyanobacterial phylum using diversity-driven genome sequencing.</title>
        <authorList>
            <person name="Shih P.M."/>
            <person name="Wu D."/>
            <person name="Latifi A."/>
            <person name="Axen S.D."/>
            <person name="Fewer D.P."/>
            <person name="Talla E."/>
            <person name="Calteau A."/>
            <person name="Cai F."/>
            <person name="Tandeau de Marsac N."/>
            <person name="Rippka R."/>
            <person name="Herdman M."/>
            <person name="Sivonen K."/>
            <person name="Coursin T."/>
            <person name="Laurent T."/>
            <person name="Goodwin L."/>
            <person name="Nolan M."/>
            <person name="Davenport K.W."/>
            <person name="Han C.S."/>
            <person name="Rubin E.M."/>
            <person name="Eisen J.A."/>
            <person name="Woyke T."/>
            <person name="Gugger M."/>
            <person name="Kerfeld C.A."/>
        </authorList>
    </citation>
    <scope>NUCLEOTIDE SEQUENCE [LARGE SCALE GENOMIC DNA]</scope>
    <source>
        <strain evidence="6">ATCC 29371 / PCC 7437</strain>
    </source>
</reference>
<dbReference type="SMART" id="SM00240">
    <property type="entry name" value="FHA"/>
    <property type="match status" value="1"/>
</dbReference>
<dbReference type="NCBIfam" id="TIGR00254">
    <property type="entry name" value="GGDEF"/>
    <property type="match status" value="1"/>
</dbReference>
<dbReference type="InterPro" id="IPR052155">
    <property type="entry name" value="Biofilm_reg_signaling"/>
</dbReference>
<dbReference type="STRING" id="111780.Sta7437_0751"/>
<dbReference type="SUPFAM" id="SSF141868">
    <property type="entry name" value="EAL domain-like"/>
    <property type="match status" value="1"/>
</dbReference>
<dbReference type="EMBL" id="CP003653">
    <property type="protein sequence ID" value="AFZ34342.1"/>
    <property type="molecule type" value="Genomic_DNA"/>
</dbReference>
<dbReference type="eggNOG" id="COG1716">
    <property type="taxonomic scope" value="Bacteria"/>
</dbReference>
<evidence type="ECO:0000313" key="5">
    <source>
        <dbReference type="EMBL" id="AFZ34342.1"/>
    </source>
</evidence>
<dbReference type="PROSITE" id="PS50887">
    <property type="entry name" value="GGDEF"/>
    <property type="match status" value="1"/>
</dbReference>
<sequence length="822" mass="93248">MTVINEPVKLMNNSQQVYHVLILEDGDLKKKIILKEATYSIGRHSSNDIILLSPKTSRNHATLLRRTDVKNNSFSYWILDGDLQGNRSRNGIFVNGKKCLVYELKHGDVINFGNEEQAKYQILTEQSTVFDEVKGDSPQIQKNRSSIDKKTVINKETLINFSESPANNNQNSLELVRLASFAELNPHPIIEIDFQGNITYLNSSAIIALKNIQQKRNSHPLLTDLITHFSQENSKILVREIQVDERIFLQNAHYLPENEIIRTYLTDITEKKQLANSLNEQKNIYQALFKQVNEGIIFIEEASKKIIEVNNHICQLLGYSIEELLKLNIKELQEDARLIGDLEQNFSEKNSLIGEYNLRHRDGSVVTAKVKVNLLKTSQGNKYILTINALTEEITSNLQEQITGLPDQAMFKKQLAMAIANAKRNQKLVAVISLNLQRFTEINQTLGEELGNVLLANFAERLKTCLRMGDTVSYWGEDQFGILMPQISGVEEAAKISQRIIESLEKSFKIRNYKFSIKCNIGIAIYPQDGEQVNILLKNANQALSRTQEQGSYKYQFYSYSMNSQASVQLRLEALLHHALERDEFILYYQPQINVNSGNIQGVEALLRWQHPELGLVSPASFIKLAEQTGLIIPIGEWVLKTACTQNKVWQSSGIPPLRVSVNLSALQFQQPNLPGTVAKILHETDLEPNLLELEIAAVTLMQNIEYSQQILQQLNTLGVHISIDDFASGFSSLEHLKKFPFHTLKIDQSFVHDLKNDPKDLAIISALVSLGRGFNLRVVAEGVETQQQIDLLRSLECEQMQGFWFSRPLAAEDASKWLPID</sequence>
<dbReference type="Pfam" id="PF13426">
    <property type="entry name" value="PAS_9"/>
    <property type="match status" value="1"/>
</dbReference>
<dbReference type="Pfam" id="PF00563">
    <property type="entry name" value="EAL"/>
    <property type="match status" value="1"/>
</dbReference>
<dbReference type="InterPro" id="IPR000253">
    <property type="entry name" value="FHA_dom"/>
</dbReference>
<dbReference type="PANTHER" id="PTHR44757">
    <property type="entry name" value="DIGUANYLATE CYCLASE DGCP"/>
    <property type="match status" value="1"/>
</dbReference>
<protein>
    <submittedName>
        <fullName evidence="5">Diguanylate cyclase/phosphodiesterase with PAS/PAC sensor(S)</fullName>
    </submittedName>
</protein>
<keyword evidence="6" id="KW-1185">Reference proteome</keyword>
<dbReference type="Gene3D" id="3.30.450.20">
    <property type="entry name" value="PAS domain"/>
    <property type="match status" value="1"/>
</dbReference>
<gene>
    <name evidence="5" type="ordered locus">Sta7437_0751</name>
</gene>
<dbReference type="SMART" id="SM00052">
    <property type="entry name" value="EAL"/>
    <property type="match status" value="1"/>
</dbReference>
<organism evidence="5 6">
    <name type="scientific">Stanieria cyanosphaera (strain ATCC 29371 / PCC 7437)</name>
    <dbReference type="NCBI Taxonomy" id="111780"/>
    <lineage>
        <taxon>Bacteria</taxon>
        <taxon>Bacillati</taxon>
        <taxon>Cyanobacteriota</taxon>
        <taxon>Cyanophyceae</taxon>
        <taxon>Pleurocapsales</taxon>
        <taxon>Dermocarpellaceae</taxon>
        <taxon>Stanieria</taxon>
    </lineage>
</organism>
<dbReference type="KEGG" id="scs:Sta7437_0751"/>
<feature type="domain" description="GGDEF" evidence="4">
    <location>
        <begin position="427"/>
        <end position="560"/>
    </location>
</feature>
<evidence type="ECO:0000259" key="3">
    <source>
        <dbReference type="PROSITE" id="PS50883"/>
    </source>
</evidence>
<dbReference type="InterPro" id="IPR035965">
    <property type="entry name" value="PAS-like_dom_sf"/>
</dbReference>
<dbReference type="PROSITE" id="PS50883">
    <property type="entry name" value="EAL"/>
    <property type="match status" value="1"/>
</dbReference>
<dbReference type="Pfam" id="PF00498">
    <property type="entry name" value="FHA"/>
    <property type="match status" value="1"/>
</dbReference>
<dbReference type="Gene3D" id="2.60.200.20">
    <property type="match status" value="1"/>
</dbReference>
<dbReference type="SUPFAM" id="SSF55785">
    <property type="entry name" value="PYP-like sensor domain (PAS domain)"/>
    <property type="match status" value="1"/>
</dbReference>
<dbReference type="SMART" id="SM00091">
    <property type="entry name" value="PAS"/>
    <property type="match status" value="2"/>
</dbReference>
<dbReference type="eggNOG" id="COG3290">
    <property type="taxonomic scope" value="Bacteria"/>
</dbReference>
<evidence type="ECO:0000259" key="2">
    <source>
        <dbReference type="PROSITE" id="PS50112"/>
    </source>
</evidence>
<dbReference type="InterPro" id="IPR000014">
    <property type="entry name" value="PAS"/>
</dbReference>
<dbReference type="PROSITE" id="PS50112">
    <property type="entry name" value="PAS"/>
    <property type="match status" value="1"/>
</dbReference>
<feature type="domain" description="PAS" evidence="2">
    <location>
        <begin position="281"/>
        <end position="325"/>
    </location>
</feature>
<dbReference type="PANTHER" id="PTHR44757:SF2">
    <property type="entry name" value="BIOFILM ARCHITECTURE MAINTENANCE PROTEIN MBAA"/>
    <property type="match status" value="1"/>
</dbReference>
<dbReference type="CDD" id="cd00130">
    <property type="entry name" value="PAS"/>
    <property type="match status" value="1"/>
</dbReference>
<dbReference type="InterPro" id="IPR001633">
    <property type="entry name" value="EAL_dom"/>
</dbReference>
<dbReference type="HOGENOM" id="CLU_000445_70_20_3"/>
<feature type="domain" description="FHA" evidence="1">
    <location>
        <begin position="39"/>
        <end position="99"/>
    </location>
</feature>
<dbReference type="InterPro" id="IPR000160">
    <property type="entry name" value="GGDEF_dom"/>
</dbReference>
<dbReference type="CDD" id="cd01949">
    <property type="entry name" value="GGDEF"/>
    <property type="match status" value="1"/>
</dbReference>
<dbReference type="InterPro" id="IPR043128">
    <property type="entry name" value="Rev_trsase/Diguanyl_cyclase"/>
</dbReference>
<dbReference type="SMART" id="SM00267">
    <property type="entry name" value="GGDEF"/>
    <property type="match status" value="1"/>
</dbReference>
<dbReference type="NCBIfam" id="TIGR00229">
    <property type="entry name" value="sensory_box"/>
    <property type="match status" value="1"/>
</dbReference>
<dbReference type="SUPFAM" id="SSF55073">
    <property type="entry name" value="Nucleotide cyclase"/>
    <property type="match status" value="1"/>
</dbReference>
<dbReference type="PROSITE" id="PS50006">
    <property type="entry name" value="FHA_DOMAIN"/>
    <property type="match status" value="1"/>
</dbReference>
<dbReference type="eggNOG" id="COG5001">
    <property type="taxonomic scope" value="Bacteria"/>
</dbReference>
<evidence type="ECO:0000259" key="4">
    <source>
        <dbReference type="PROSITE" id="PS50887"/>
    </source>
</evidence>
<evidence type="ECO:0000313" key="6">
    <source>
        <dbReference type="Proteomes" id="UP000010473"/>
    </source>
</evidence>
<dbReference type="AlphaFoldDB" id="K9XRN5"/>
<dbReference type="InterPro" id="IPR008984">
    <property type="entry name" value="SMAD_FHA_dom_sf"/>
</dbReference>
<dbReference type="CDD" id="cd01948">
    <property type="entry name" value="EAL"/>
    <property type="match status" value="1"/>
</dbReference>
<feature type="domain" description="EAL" evidence="3">
    <location>
        <begin position="569"/>
        <end position="822"/>
    </location>
</feature>
<dbReference type="Proteomes" id="UP000010473">
    <property type="component" value="Chromosome"/>
</dbReference>
<name>K9XRN5_STAC7</name>
<proteinExistence type="predicted"/>
<dbReference type="SUPFAM" id="SSF49879">
    <property type="entry name" value="SMAD/FHA domain"/>
    <property type="match status" value="1"/>
</dbReference>
<dbReference type="Pfam" id="PF00990">
    <property type="entry name" value="GGDEF"/>
    <property type="match status" value="1"/>
</dbReference>
<evidence type="ECO:0000259" key="1">
    <source>
        <dbReference type="PROSITE" id="PS50006"/>
    </source>
</evidence>
<dbReference type="FunFam" id="3.20.20.450:FF:000001">
    <property type="entry name" value="Cyclic di-GMP phosphodiesterase yahA"/>
    <property type="match status" value="1"/>
</dbReference>
<accession>K9XRN5</accession>
<dbReference type="InterPro" id="IPR035919">
    <property type="entry name" value="EAL_sf"/>
</dbReference>